<dbReference type="SUPFAM" id="SSF88659">
    <property type="entry name" value="Sigma3 and sigma4 domains of RNA polymerase sigma factors"/>
    <property type="match status" value="1"/>
</dbReference>
<evidence type="ECO:0000313" key="9">
    <source>
        <dbReference type="Proteomes" id="UP000835287"/>
    </source>
</evidence>
<evidence type="ECO:0000256" key="3">
    <source>
        <dbReference type="ARBA" id="ARBA00023082"/>
    </source>
</evidence>
<dbReference type="GO" id="GO:0016987">
    <property type="term" value="F:sigma factor activity"/>
    <property type="evidence" value="ECO:0007669"/>
    <property type="project" value="UniProtKB-KW"/>
</dbReference>
<dbReference type="EMBL" id="HG992341">
    <property type="protein sequence ID" value="CAE6686939.1"/>
    <property type="molecule type" value="Genomic_DNA"/>
</dbReference>
<evidence type="ECO:0000256" key="4">
    <source>
        <dbReference type="ARBA" id="ARBA00023163"/>
    </source>
</evidence>
<dbReference type="Gene3D" id="1.10.1740.10">
    <property type="match status" value="1"/>
</dbReference>
<dbReference type="SUPFAM" id="SSF88946">
    <property type="entry name" value="Sigma2 domain of RNA polymerase sigma factors"/>
    <property type="match status" value="1"/>
</dbReference>
<dbReference type="InterPro" id="IPR014284">
    <property type="entry name" value="RNA_pol_sigma-70_dom"/>
</dbReference>
<dbReference type="InterPro" id="IPR039425">
    <property type="entry name" value="RNA_pol_sigma-70-like"/>
</dbReference>
<protein>
    <recommendedName>
        <fullName evidence="10">RNA polymerase sigma factor</fullName>
    </recommendedName>
</protein>
<reference evidence="8 9" key="1">
    <citation type="submission" date="2021-02" db="EMBL/GenBank/DDBJ databases">
        <authorList>
            <person name="Pothier F. J."/>
        </authorList>
    </citation>
    <scope>NUCLEOTIDE SEQUENCE</scope>
    <source>
        <strain evidence="7 9">301</strain>
        <strain evidence="8">CFBP 1159</strain>
    </source>
</reference>
<dbReference type="Gene3D" id="1.10.10.10">
    <property type="entry name" value="Winged helix-like DNA-binding domain superfamily/Winged helix DNA-binding domain"/>
    <property type="match status" value="1"/>
</dbReference>
<dbReference type="InterPro" id="IPR013324">
    <property type="entry name" value="RNA_pol_sigma_r3/r4-like"/>
</dbReference>
<organism evidence="8">
    <name type="scientific">Xanthomonas arboricola pv. corylina</name>
    <dbReference type="NCBI Taxonomy" id="487821"/>
    <lineage>
        <taxon>Bacteria</taxon>
        <taxon>Pseudomonadati</taxon>
        <taxon>Pseudomonadota</taxon>
        <taxon>Gammaproteobacteria</taxon>
        <taxon>Lysobacterales</taxon>
        <taxon>Lysobacteraceae</taxon>
        <taxon>Xanthomonas</taxon>
    </lineage>
</organism>
<feature type="domain" description="RNA polymerase sigma factor 70 region 4 type 2" evidence="6">
    <location>
        <begin position="193"/>
        <end position="240"/>
    </location>
</feature>
<feature type="domain" description="RNA polymerase sigma-70 region 2" evidence="5">
    <location>
        <begin position="91"/>
        <end position="154"/>
    </location>
</feature>
<dbReference type="Proteomes" id="UP000835287">
    <property type="component" value="Chromosome"/>
</dbReference>
<dbReference type="Proteomes" id="UP000835243">
    <property type="component" value="Chromosome"/>
</dbReference>
<sequence length="246" mass="27816">MMSEGMTGASRADRHVVIGQVVAARAHAASAVPVERYGSRPWRHRSAYAVRELPARAPMAGIYALGRFTKRWQVREERAPARERFDQAVVQLQAELLTYMRRRLRDPHTAADLAQETLLRLLAYRDTPDIHSCKLLLYRIAHNVVLEHWRTRHRRHASRHVPLEGSEPLAAASTAVDQLVDARRTLQHLHTHTLPALPPKCRQAFMLNRFDGLTYPEVAAVMGISVKMVEKHISRALAACRAAVAE</sequence>
<dbReference type="EMBL" id="HG992338">
    <property type="protein sequence ID" value="CAE6686721.1"/>
    <property type="molecule type" value="Genomic_DNA"/>
</dbReference>
<evidence type="ECO:0000259" key="5">
    <source>
        <dbReference type="Pfam" id="PF04542"/>
    </source>
</evidence>
<evidence type="ECO:0000256" key="1">
    <source>
        <dbReference type="ARBA" id="ARBA00010641"/>
    </source>
</evidence>
<name>A0A8D6XVZ9_9XANT</name>
<dbReference type="EMBL" id="HG992338">
    <property type="protein sequence ID" value="CAE6686736.1"/>
    <property type="molecule type" value="Genomic_DNA"/>
</dbReference>
<dbReference type="PANTHER" id="PTHR43133:SF63">
    <property type="entry name" value="RNA POLYMERASE SIGMA FACTOR FECI-RELATED"/>
    <property type="match status" value="1"/>
</dbReference>
<dbReference type="AlphaFoldDB" id="A0A8D6XVZ9"/>
<evidence type="ECO:0000259" key="6">
    <source>
        <dbReference type="Pfam" id="PF08281"/>
    </source>
</evidence>
<keyword evidence="9" id="KW-1185">Reference proteome</keyword>
<evidence type="ECO:0000313" key="8">
    <source>
        <dbReference type="EMBL" id="CAE6686939.1"/>
    </source>
</evidence>
<dbReference type="PANTHER" id="PTHR43133">
    <property type="entry name" value="RNA POLYMERASE ECF-TYPE SIGMA FACTO"/>
    <property type="match status" value="1"/>
</dbReference>
<evidence type="ECO:0000313" key="7">
    <source>
        <dbReference type="EMBL" id="CAE6686721.1"/>
    </source>
</evidence>
<dbReference type="NCBIfam" id="TIGR02937">
    <property type="entry name" value="sigma70-ECF"/>
    <property type="match status" value="1"/>
</dbReference>
<dbReference type="GO" id="GO:0006352">
    <property type="term" value="P:DNA-templated transcription initiation"/>
    <property type="evidence" value="ECO:0007669"/>
    <property type="project" value="InterPro"/>
</dbReference>
<gene>
    <name evidence="8" type="ORF">CFBP1159_00700</name>
    <name evidence="7" type="ORF">XAC301_00670</name>
</gene>
<dbReference type="EMBL" id="HG992341">
    <property type="protein sequence ID" value="CAE6686921.1"/>
    <property type="molecule type" value="Genomic_DNA"/>
</dbReference>
<evidence type="ECO:0008006" key="10">
    <source>
        <dbReference type="Google" id="ProtNLM"/>
    </source>
</evidence>
<dbReference type="Pfam" id="PF08281">
    <property type="entry name" value="Sigma70_r4_2"/>
    <property type="match status" value="1"/>
</dbReference>
<evidence type="ECO:0000256" key="2">
    <source>
        <dbReference type="ARBA" id="ARBA00023015"/>
    </source>
</evidence>
<dbReference type="GO" id="GO:0003677">
    <property type="term" value="F:DNA binding"/>
    <property type="evidence" value="ECO:0007669"/>
    <property type="project" value="InterPro"/>
</dbReference>
<dbReference type="InterPro" id="IPR007627">
    <property type="entry name" value="RNA_pol_sigma70_r2"/>
</dbReference>
<accession>A0A8D6XVZ9</accession>
<proteinExistence type="inferred from homology"/>
<comment type="similarity">
    <text evidence="1">Belongs to the sigma-70 factor family. ECF subfamily.</text>
</comment>
<keyword evidence="2" id="KW-0805">Transcription regulation</keyword>
<dbReference type="InterPro" id="IPR013325">
    <property type="entry name" value="RNA_pol_sigma_r2"/>
</dbReference>
<keyword evidence="4" id="KW-0804">Transcription</keyword>
<keyword evidence="3" id="KW-0731">Sigma factor</keyword>
<dbReference type="InterPro" id="IPR036388">
    <property type="entry name" value="WH-like_DNA-bd_sf"/>
</dbReference>
<dbReference type="Pfam" id="PF04542">
    <property type="entry name" value="Sigma70_r2"/>
    <property type="match status" value="1"/>
</dbReference>
<dbReference type="InterPro" id="IPR013249">
    <property type="entry name" value="RNA_pol_sigma70_r4_t2"/>
</dbReference>